<dbReference type="Pfam" id="PF14390">
    <property type="entry name" value="DUF4420"/>
    <property type="match status" value="1"/>
</dbReference>
<proteinExistence type="predicted"/>
<evidence type="ECO:0000313" key="1">
    <source>
        <dbReference type="EMBL" id="ANE48649.1"/>
    </source>
</evidence>
<evidence type="ECO:0000313" key="2">
    <source>
        <dbReference type="Proteomes" id="UP000076927"/>
    </source>
</evidence>
<dbReference type="PATRIC" id="fig|1178515.4.peg.313"/>
<reference evidence="1 2" key="1">
    <citation type="submission" date="2015-01" db="EMBL/GenBank/DDBJ databases">
        <title>Paenibacillus swuensis/DY6/whole genome sequencing.</title>
        <authorList>
            <person name="Kim M.K."/>
            <person name="Srinivasan S."/>
            <person name="Lee J.-J."/>
        </authorList>
    </citation>
    <scope>NUCLEOTIDE SEQUENCE [LARGE SCALE GENOMIC DNA]</scope>
    <source>
        <strain evidence="1 2">DY6</strain>
    </source>
</reference>
<dbReference type="EMBL" id="CP011388">
    <property type="protein sequence ID" value="ANE48649.1"/>
    <property type="molecule type" value="Genomic_DNA"/>
</dbReference>
<sequence length="315" mass="36188">MMRTTMMDTEEIKKKWESISDKSGYIRVDATHKMEWYLGYQDPYNKSLLLISNRQPTNIRSSESIEVTCRLRFDNKWTILFNLTNPKHEEVYELLCIDLIEYSRNINSNQDGLEKVLYRYKQWLNLLKATPSGIMDGSKLKGLFGELLYLDKQINNINGALESIQAWMGPEGADQDFFYSTGWAEVKATTVSSNQVSISSIEQLDNLLPGKLIVYRIDETAPNAKDALTINHLVQNILNKLCLDSSDTFKDKLLKAGYVYNPGYNAIWYKFNNIPDEYDVVNGFPKITRASLPVHITEASYKLDLASIKAWKVVH</sequence>
<keyword evidence="2" id="KW-1185">Reference proteome</keyword>
<protein>
    <recommendedName>
        <fullName evidence="3">PD-(D/E)XK motif protein</fullName>
    </recommendedName>
</protein>
<dbReference type="AlphaFoldDB" id="A0A172TNI3"/>
<accession>A0A172TNI3</accession>
<evidence type="ECO:0008006" key="3">
    <source>
        <dbReference type="Google" id="ProtNLM"/>
    </source>
</evidence>
<name>A0A172TNI3_9BACL</name>
<gene>
    <name evidence="1" type="ORF">SY83_01685</name>
</gene>
<organism evidence="1 2">
    <name type="scientific">Paenibacillus swuensis</name>
    <dbReference type="NCBI Taxonomy" id="1178515"/>
    <lineage>
        <taxon>Bacteria</taxon>
        <taxon>Bacillati</taxon>
        <taxon>Bacillota</taxon>
        <taxon>Bacilli</taxon>
        <taxon>Bacillales</taxon>
        <taxon>Paenibacillaceae</taxon>
        <taxon>Paenibacillus</taxon>
    </lineage>
</organism>
<dbReference type="KEGG" id="pswu:SY83_01685"/>
<dbReference type="InterPro" id="IPR025534">
    <property type="entry name" value="DUF4420"/>
</dbReference>
<dbReference type="Proteomes" id="UP000076927">
    <property type="component" value="Chromosome"/>
</dbReference>
<dbReference type="STRING" id="1178515.SY83_01685"/>